<sequence length="270" mass="31205">MLILGASGFLGNALYKELYRYYNTYGTYHSGRIYSDNKHYLKFDLVNDDVYELLRQVQPSVIISALRGPFTDQLEAHELMVGYAQETGCRIIFLSSANVFDAFSNYPSYENDKTLSQSIYGKLKIRVETLLMRHLPEEQYAIVRLPMVFGVGAPRIQALKNELLLGDAIEVFPHLVMNTTTDAKLRQQIHYIINRKLSGIFHLGSTDLIHHKEFIHELVIMLDLNRKPIYKNVYTSNTDRYLAVLPRDNRLPKHLQITNETVVESSKKYI</sequence>
<evidence type="ECO:0000256" key="3">
    <source>
        <dbReference type="ARBA" id="ARBA00012929"/>
    </source>
</evidence>
<comment type="similarity">
    <text evidence="2 6">Belongs to the dTDP-4-dehydrorhamnose reductase family.</text>
</comment>
<dbReference type="Gene3D" id="3.40.50.720">
    <property type="entry name" value="NAD(P)-binding Rossmann-like Domain"/>
    <property type="match status" value="1"/>
</dbReference>
<dbReference type="PANTHER" id="PTHR10491">
    <property type="entry name" value="DTDP-4-DEHYDRORHAMNOSE REDUCTASE"/>
    <property type="match status" value="1"/>
</dbReference>
<evidence type="ECO:0000256" key="5">
    <source>
        <dbReference type="ARBA" id="ARBA00048200"/>
    </source>
</evidence>
<comment type="caution">
    <text evidence="8">The sequence shown here is derived from an EMBL/GenBank/DDBJ whole genome shotgun (WGS) entry which is preliminary data.</text>
</comment>
<reference evidence="9" key="1">
    <citation type="journal article" date="2019" name="Int. J. Syst. Evol. Microbiol.">
        <title>The Global Catalogue of Microorganisms (GCM) 10K type strain sequencing project: providing services to taxonomists for standard genome sequencing and annotation.</title>
        <authorList>
            <consortium name="The Broad Institute Genomics Platform"/>
            <consortium name="The Broad Institute Genome Sequencing Center for Infectious Disease"/>
            <person name="Wu L."/>
            <person name="Ma J."/>
        </authorList>
    </citation>
    <scope>NUCLEOTIDE SEQUENCE [LARGE SCALE GENOMIC DNA]</scope>
    <source>
        <strain evidence="9">CGMCC 4.7427</strain>
    </source>
</reference>
<evidence type="ECO:0000313" key="9">
    <source>
        <dbReference type="Proteomes" id="UP001595878"/>
    </source>
</evidence>
<protein>
    <recommendedName>
        <fullName evidence="4 6">dTDP-4-dehydrorhamnose reductase</fullName>
        <ecNumber evidence="3 6">1.1.1.133</ecNumber>
    </recommendedName>
</protein>
<comment type="catalytic activity">
    <reaction evidence="5">
        <text>dTDP-beta-L-rhamnose + NADP(+) = dTDP-4-dehydro-beta-L-rhamnose + NADPH + H(+)</text>
        <dbReference type="Rhea" id="RHEA:21796"/>
        <dbReference type="ChEBI" id="CHEBI:15378"/>
        <dbReference type="ChEBI" id="CHEBI:57510"/>
        <dbReference type="ChEBI" id="CHEBI:57783"/>
        <dbReference type="ChEBI" id="CHEBI:58349"/>
        <dbReference type="ChEBI" id="CHEBI:62830"/>
        <dbReference type="EC" id="1.1.1.133"/>
    </reaction>
</comment>
<proteinExistence type="inferred from homology"/>
<dbReference type="EMBL" id="JBHSHB010000024">
    <property type="protein sequence ID" value="MFC4691213.1"/>
    <property type="molecule type" value="Genomic_DNA"/>
</dbReference>
<evidence type="ECO:0000259" key="7">
    <source>
        <dbReference type="Pfam" id="PF04321"/>
    </source>
</evidence>
<keyword evidence="9" id="KW-1185">Reference proteome</keyword>
<evidence type="ECO:0000256" key="4">
    <source>
        <dbReference type="ARBA" id="ARBA00017099"/>
    </source>
</evidence>
<accession>A0ABV9LBX8</accession>
<feature type="domain" description="RmlD-like substrate binding" evidence="7">
    <location>
        <begin position="2"/>
        <end position="226"/>
    </location>
</feature>
<dbReference type="Gene3D" id="3.90.25.10">
    <property type="entry name" value="UDP-galactose 4-epimerase, domain 1"/>
    <property type="match status" value="1"/>
</dbReference>
<dbReference type="RefSeq" id="WP_380035555.1">
    <property type="nucleotide sequence ID" value="NZ_JBHSHB010000024.1"/>
</dbReference>
<dbReference type="Proteomes" id="UP001595878">
    <property type="component" value="Unassembled WGS sequence"/>
</dbReference>
<dbReference type="SUPFAM" id="SSF51735">
    <property type="entry name" value="NAD(P)-binding Rossmann-fold domains"/>
    <property type="match status" value="1"/>
</dbReference>
<keyword evidence="6" id="KW-0560">Oxidoreductase</keyword>
<dbReference type="PANTHER" id="PTHR10491:SF4">
    <property type="entry name" value="METHIONINE ADENOSYLTRANSFERASE 2 SUBUNIT BETA"/>
    <property type="match status" value="1"/>
</dbReference>
<evidence type="ECO:0000256" key="6">
    <source>
        <dbReference type="RuleBase" id="RU364082"/>
    </source>
</evidence>
<comment type="function">
    <text evidence="6">Catalyzes the reduction of dTDP-6-deoxy-L-lyxo-4-hexulose to yield dTDP-L-rhamnose.</text>
</comment>
<evidence type="ECO:0000256" key="2">
    <source>
        <dbReference type="ARBA" id="ARBA00010944"/>
    </source>
</evidence>
<comment type="pathway">
    <text evidence="1 6">Carbohydrate biosynthesis; dTDP-L-rhamnose biosynthesis.</text>
</comment>
<dbReference type="InterPro" id="IPR005913">
    <property type="entry name" value="dTDP_dehydrorham_reduct"/>
</dbReference>
<dbReference type="InterPro" id="IPR036291">
    <property type="entry name" value="NAD(P)-bd_dom_sf"/>
</dbReference>
<gene>
    <name evidence="8" type="ORF">ACFO5T_12305</name>
</gene>
<dbReference type="EC" id="1.1.1.133" evidence="3 6"/>
<evidence type="ECO:0000313" key="8">
    <source>
        <dbReference type="EMBL" id="MFC4691213.1"/>
    </source>
</evidence>
<keyword evidence="6" id="KW-0521">NADP</keyword>
<dbReference type="InterPro" id="IPR029903">
    <property type="entry name" value="RmlD-like-bd"/>
</dbReference>
<name>A0ABV9LBX8_9FLAO</name>
<organism evidence="8 9">
    <name type="scientific">Dokdonia genika</name>
    <dbReference type="NCBI Taxonomy" id="308113"/>
    <lineage>
        <taxon>Bacteria</taxon>
        <taxon>Pseudomonadati</taxon>
        <taxon>Bacteroidota</taxon>
        <taxon>Flavobacteriia</taxon>
        <taxon>Flavobacteriales</taxon>
        <taxon>Flavobacteriaceae</taxon>
        <taxon>Dokdonia</taxon>
    </lineage>
</organism>
<dbReference type="Pfam" id="PF04321">
    <property type="entry name" value="RmlD_sub_bind"/>
    <property type="match status" value="1"/>
</dbReference>
<evidence type="ECO:0000256" key="1">
    <source>
        <dbReference type="ARBA" id="ARBA00004781"/>
    </source>
</evidence>